<dbReference type="GO" id="GO:0003700">
    <property type="term" value="F:DNA-binding transcription factor activity"/>
    <property type="evidence" value="ECO:0007669"/>
    <property type="project" value="TreeGrafter"/>
</dbReference>
<evidence type="ECO:0000256" key="3">
    <source>
        <dbReference type="ARBA" id="ARBA00023163"/>
    </source>
</evidence>
<accession>A0A1I1MRR0</accession>
<feature type="domain" description="HTH tetR-type" evidence="5">
    <location>
        <begin position="14"/>
        <end position="74"/>
    </location>
</feature>
<dbReference type="PANTHER" id="PTHR30055:SF234">
    <property type="entry name" value="HTH-TYPE TRANSCRIPTIONAL REGULATOR BETI"/>
    <property type="match status" value="1"/>
</dbReference>
<feature type="DNA-binding region" description="H-T-H motif" evidence="4">
    <location>
        <begin position="37"/>
        <end position="56"/>
    </location>
</feature>
<dbReference type="STRING" id="517719.SAMN05421762_2553"/>
<evidence type="ECO:0000256" key="1">
    <source>
        <dbReference type="ARBA" id="ARBA00023015"/>
    </source>
</evidence>
<dbReference type="Gene3D" id="1.10.357.10">
    <property type="entry name" value="Tetracycline Repressor, domain 2"/>
    <property type="match status" value="1"/>
</dbReference>
<keyword evidence="7" id="KW-1185">Reference proteome</keyword>
<dbReference type="PROSITE" id="PS50977">
    <property type="entry name" value="HTH_TETR_2"/>
    <property type="match status" value="1"/>
</dbReference>
<keyword evidence="3" id="KW-0804">Transcription</keyword>
<proteinExistence type="predicted"/>
<evidence type="ECO:0000313" key="6">
    <source>
        <dbReference type="EMBL" id="SFC87855.1"/>
    </source>
</evidence>
<dbReference type="AlphaFoldDB" id="A0A1I1MRR0"/>
<dbReference type="PRINTS" id="PR00455">
    <property type="entry name" value="HTHTETR"/>
</dbReference>
<dbReference type="InterPro" id="IPR001647">
    <property type="entry name" value="HTH_TetR"/>
</dbReference>
<dbReference type="PANTHER" id="PTHR30055">
    <property type="entry name" value="HTH-TYPE TRANSCRIPTIONAL REGULATOR RUTR"/>
    <property type="match status" value="1"/>
</dbReference>
<evidence type="ECO:0000259" key="5">
    <source>
        <dbReference type="PROSITE" id="PS50977"/>
    </source>
</evidence>
<evidence type="ECO:0000256" key="4">
    <source>
        <dbReference type="PROSITE-ProRule" id="PRU00335"/>
    </source>
</evidence>
<dbReference type="EMBL" id="FOLX01000001">
    <property type="protein sequence ID" value="SFC87855.1"/>
    <property type="molecule type" value="Genomic_DNA"/>
</dbReference>
<dbReference type="SUPFAM" id="SSF46689">
    <property type="entry name" value="Homeodomain-like"/>
    <property type="match status" value="1"/>
</dbReference>
<dbReference type="Pfam" id="PF00440">
    <property type="entry name" value="TetR_N"/>
    <property type="match status" value="1"/>
</dbReference>
<keyword evidence="1" id="KW-0805">Transcription regulation</keyword>
<protein>
    <submittedName>
        <fullName evidence="6">Transcriptional regulator, TetR family</fullName>
    </submittedName>
</protein>
<dbReference type="InterPro" id="IPR009057">
    <property type="entry name" value="Homeodomain-like_sf"/>
</dbReference>
<evidence type="ECO:0000313" key="7">
    <source>
        <dbReference type="Proteomes" id="UP000231644"/>
    </source>
</evidence>
<dbReference type="InterPro" id="IPR050109">
    <property type="entry name" value="HTH-type_TetR-like_transc_reg"/>
</dbReference>
<sequence length="200" mass="21530">MNSQISMQLLPDTGEKEARILNAALSVFALYGYRRSSMEDIAKAAGMSRAALYQHFRNKDDILSRGVEAFFALAAQDLAAALVPARPVVEALREGCLSQTGGLAQALLDSPHGEELMSLKLGTTQDEITEGNGRLVSIWADWLAQEAGAGRITLHGAAPAEVAEAIMAGQHGQKMIASGYEDYLSRLRIFAELMARGLRP</sequence>
<gene>
    <name evidence="6" type="ORF">SAMN05421762_2553</name>
</gene>
<name>A0A1I1MRR0_9RHOB</name>
<dbReference type="Proteomes" id="UP000231644">
    <property type="component" value="Unassembled WGS sequence"/>
</dbReference>
<dbReference type="RefSeq" id="WP_170848789.1">
    <property type="nucleotide sequence ID" value="NZ_FNZG01000001.1"/>
</dbReference>
<dbReference type="GO" id="GO:0000976">
    <property type="term" value="F:transcription cis-regulatory region binding"/>
    <property type="evidence" value="ECO:0007669"/>
    <property type="project" value="TreeGrafter"/>
</dbReference>
<organism evidence="6 7">
    <name type="scientific">Pseudooceanicola nitratireducens</name>
    <dbReference type="NCBI Taxonomy" id="517719"/>
    <lineage>
        <taxon>Bacteria</taxon>
        <taxon>Pseudomonadati</taxon>
        <taxon>Pseudomonadota</taxon>
        <taxon>Alphaproteobacteria</taxon>
        <taxon>Rhodobacterales</taxon>
        <taxon>Paracoccaceae</taxon>
        <taxon>Pseudooceanicola</taxon>
    </lineage>
</organism>
<keyword evidence="2 4" id="KW-0238">DNA-binding</keyword>
<evidence type="ECO:0000256" key="2">
    <source>
        <dbReference type="ARBA" id="ARBA00023125"/>
    </source>
</evidence>
<reference evidence="6 7" key="1">
    <citation type="submission" date="2016-10" db="EMBL/GenBank/DDBJ databases">
        <authorList>
            <person name="de Groot N.N."/>
        </authorList>
    </citation>
    <scope>NUCLEOTIDE SEQUENCE [LARGE SCALE GENOMIC DNA]</scope>
    <source>
        <strain evidence="6 7">DSM 29619</strain>
    </source>
</reference>